<dbReference type="EMBL" id="JAYWTM010000029">
    <property type="protein sequence ID" value="MEC5344876.1"/>
    <property type="molecule type" value="Genomic_DNA"/>
</dbReference>
<dbReference type="InterPro" id="IPR036275">
    <property type="entry name" value="YdgH-like_sf"/>
</dbReference>
<dbReference type="Gene3D" id="3.30.1660.10">
    <property type="entry name" value="Flavin-binding protein dodecin"/>
    <property type="match status" value="1"/>
</dbReference>
<feature type="domain" description="YdgH/BhsA/McbA-like" evidence="3">
    <location>
        <begin position="27"/>
        <end position="78"/>
    </location>
</feature>
<keyword evidence="1 2" id="KW-0732">Signal</keyword>
<reference evidence="4 5" key="1">
    <citation type="journal article" date="2017" name="Int. J. Syst. Evol. Microbiol.">
        <title>Brenneria populi subsp. brevivirga subsp. nov. isolated from symptomatic bark of Populus x euramericana canker, and description of Brenneria populi subsp. populi subsp. nov.</title>
        <authorList>
            <person name="Zheng M.H."/>
            <person name="Piao C.G."/>
            <person name="Xue H."/>
            <person name="Guo M.W."/>
            <person name="Li Y."/>
        </authorList>
    </citation>
    <scope>NUCLEOTIDE SEQUENCE [LARGE SCALE GENOMIC DNA]</scope>
    <source>
        <strain evidence="4 5">D9-5</strain>
    </source>
</reference>
<proteinExistence type="predicted"/>
<dbReference type="RefSeq" id="WP_327619629.1">
    <property type="nucleotide sequence ID" value="NZ_JAYWTM010000029.1"/>
</dbReference>
<dbReference type="Pfam" id="PF07338">
    <property type="entry name" value="YdgH_BhsA-like"/>
    <property type="match status" value="1"/>
</dbReference>
<organism evidence="4 5">
    <name type="scientific">Brenneria populi</name>
    <dbReference type="NCBI Taxonomy" id="1505588"/>
    <lineage>
        <taxon>Bacteria</taxon>
        <taxon>Pseudomonadati</taxon>
        <taxon>Pseudomonadota</taxon>
        <taxon>Gammaproteobacteria</taxon>
        <taxon>Enterobacterales</taxon>
        <taxon>Pectobacteriaceae</taxon>
        <taxon>Brenneria</taxon>
    </lineage>
</organism>
<evidence type="ECO:0000256" key="2">
    <source>
        <dbReference type="SAM" id="SignalP"/>
    </source>
</evidence>
<feature type="chain" id="PRO_5047102377" evidence="2">
    <location>
        <begin position="22"/>
        <end position="78"/>
    </location>
</feature>
<evidence type="ECO:0000313" key="4">
    <source>
        <dbReference type="EMBL" id="MEC5344876.1"/>
    </source>
</evidence>
<accession>A0ABU6JWW6</accession>
<evidence type="ECO:0000313" key="5">
    <source>
        <dbReference type="Proteomes" id="UP001309705"/>
    </source>
</evidence>
<feature type="signal peptide" evidence="2">
    <location>
        <begin position="1"/>
        <end position="21"/>
    </location>
</feature>
<name>A0ABU6JWW6_9GAMM</name>
<comment type="caution">
    <text evidence="4">The sequence shown here is derived from an EMBL/GenBank/DDBJ whole genome shotgun (WGS) entry which is preliminary data.</text>
</comment>
<gene>
    <name evidence="4" type="ORF">VSX58_19965</name>
</gene>
<evidence type="ECO:0000256" key="1">
    <source>
        <dbReference type="ARBA" id="ARBA00022729"/>
    </source>
</evidence>
<dbReference type="SUPFAM" id="SSF159871">
    <property type="entry name" value="YdgH-like"/>
    <property type="match status" value="1"/>
</dbReference>
<sequence>MIKYIALFTVLFTSFSMNTFAAEQYSQKMGVVSVSGASTLDELTRKIEKKAAESGASSFKITSAGGDNKLHGTAILYR</sequence>
<dbReference type="InterPro" id="IPR010854">
    <property type="entry name" value="YdgH/BhsA/McbA-like_dom"/>
</dbReference>
<dbReference type="Proteomes" id="UP001309705">
    <property type="component" value="Unassembled WGS sequence"/>
</dbReference>
<protein>
    <submittedName>
        <fullName evidence="4">DUF1471 domain-containing protein</fullName>
    </submittedName>
</protein>
<keyword evidence="5" id="KW-1185">Reference proteome</keyword>
<dbReference type="InterPro" id="IPR025543">
    <property type="entry name" value="Dodecin-like"/>
</dbReference>
<evidence type="ECO:0000259" key="3">
    <source>
        <dbReference type="Pfam" id="PF07338"/>
    </source>
</evidence>